<dbReference type="AlphaFoldDB" id="A0A151GPK7"/>
<gene>
    <name evidence="2" type="ORF">DCS_00171</name>
</gene>
<accession>A0A151GPK7</accession>
<dbReference type="EMBL" id="LAYC01000001">
    <property type="protein sequence ID" value="KYK59044.1"/>
    <property type="molecule type" value="Genomic_DNA"/>
</dbReference>
<evidence type="ECO:0000313" key="2">
    <source>
        <dbReference type="EMBL" id="KYK59044.1"/>
    </source>
</evidence>
<keyword evidence="1" id="KW-0732">Signal</keyword>
<comment type="caution">
    <text evidence="2">The sequence shown here is derived from an EMBL/GenBank/DDBJ whole genome shotgun (WGS) entry which is preliminary data.</text>
</comment>
<evidence type="ECO:0000256" key="1">
    <source>
        <dbReference type="SAM" id="SignalP"/>
    </source>
</evidence>
<organism evidence="2 3">
    <name type="scientific">Drechmeria coniospora</name>
    <name type="common">Nematophagous fungus</name>
    <name type="synonym">Meria coniospora</name>
    <dbReference type="NCBI Taxonomy" id="98403"/>
    <lineage>
        <taxon>Eukaryota</taxon>
        <taxon>Fungi</taxon>
        <taxon>Dikarya</taxon>
        <taxon>Ascomycota</taxon>
        <taxon>Pezizomycotina</taxon>
        <taxon>Sordariomycetes</taxon>
        <taxon>Hypocreomycetidae</taxon>
        <taxon>Hypocreales</taxon>
        <taxon>Ophiocordycipitaceae</taxon>
        <taxon>Drechmeria</taxon>
    </lineage>
</organism>
<feature type="chain" id="PRO_5007580787" evidence="1">
    <location>
        <begin position="21"/>
        <end position="346"/>
    </location>
</feature>
<dbReference type="GeneID" id="63712814"/>
<feature type="signal peptide" evidence="1">
    <location>
        <begin position="1"/>
        <end position="20"/>
    </location>
</feature>
<dbReference type="InParanoid" id="A0A151GPK7"/>
<keyword evidence="3" id="KW-1185">Reference proteome</keyword>
<dbReference type="Proteomes" id="UP000076580">
    <property type="component" value="Chromosome 01"/>
</dbReference>
<proteinExistence type="predicted"/>
<reference evidence="2 3" key="1">
    <citation type="journal article" date="2016" name="Sci. Rep.">
        <title>Insights into Adaptations to a Near-Obligate Nematode Endoparasitic Lifestyle from the Finished Genome of Drechmeria coniospora.</title>
        <authorList>
            <person name="Zhang L."/>
            <person name="Zhou Z."/>
            <person name="Guo Q."/>
            <person name="Fokkens L."/>
            <person name="Miskei M."/>
            <person name="Pocsi I."/>
            <person name="Zhang W."/>
            <person name="Chen M."/>
            <person name="Wang L."/>
            <person name="Sun Y."/>
            <person name="Donzelli B.G."/>
            <person name="Gibson D.M."/>
            <person name="Nelson D.R."/>
            <person name="Luo J.G."/>
            <person name="Rep M."/>
            <person name="Liu H."/>
            <person name="Yang S."/>
            <person name="Wang J."/>
            <person name="Krasnoff S.B."/>
            <person name="Xu Y."/>
            <person name="Molnar I."/>
            <person name="Lin M."/>
        </authorList>
    </citation>
    <scope>NUCLEOTIDE SEQUENCE [LARGE SCALE GENOMIC DNA]</scope>
    <source>
        <strain evidence="2 3">ARSEF 6962</strain>
    </source>
</reference>
<sequence>MAIDMIGALVLVLFAVAVRCEGGALYRNIQTAIQKELNVFRELNGLETDQILLSGKKGPLPYRETDRINESTCGRNLKSCLTTTFLMHHQLLGIDDVSFNISTFMDAKTTTEEYPARISIKQTRSVMYQTTKGWQVTVQASPYLKKRGGGPKIRPGISQDVEAKYFRGEATQATVAKEYSLHHDCPPQSHCAIITLTFHLVIKGTCRIVPNIICNGKRLDACAGFGMTRKNETGCYYTDTPNAAGVGGKGYLDSKQILGFEYDWETCDQCDQYYQYRKGKCRGRARYLVKPCEIQTVVLKDDWTPHTHTIFESIGVGELSAKKKRSTAPGCGETDKRVYVEPLVRD</sequence>
<dbReference type="RefSeq" id="XP_040658396.1">
    <property type="nucleotide sequence ID" value="XM_040797513.1"/>
</dbReference>
<protein>
    <submittedName>
        <fullName evidence="2">Uncharacterized protein</fullName>
    </submittedName>
</protein>
<evidence type="ECO:0000313" key="3">
    <source>
        <dbReference type="Proteomes" id="UP000076580"/>
    </source>
</evidence>
<name>A0A151GPK7_DRECN</name>